<feature type="domain" description="Apoptosis-antagonizing transcription factor C-terminal" evidence="4">
    <location>
        <begin position="412"/>
        <end position="500"/>
    </location>
</feature>
<evidence type="ECO:0000256" key="1">
    <source>
        <dbReference type="ARBA" id="ARBA00008966"/>
    </source>
</evidence>
<proteinExistence type="inferred from homology"/>
<evidence type="ECO:0000256" key="2">
    <source>
        <dbReference type="ARBA" id="ARBA00013850"/>
    </source>
</evidence>
<feature type="compositionally biased region" description="Basic and acidic residues" evidence="3">
    <location>
        <begin position="46"/>
        <end position="62"/>
    </location>
</feature>
<dbReference type="InterPro" id="IPR012617">
    <property type="entry name" value="AATF_C"/>
</dbReference>
<evidence type="ECO:0000313" key="6">
    <source>
        <dbReference type="EMBL" id="KAK5948783.1"/>
    </source>
</evidence>
<feature type="compositionally biased region" description="Acidic residues" evidence="3">
    <location>
        <begin position="84"/>
        <end position="101"/>
    </location>
</feature>
<feature type="compositionally biased region" description="Acidic residues" evidence="3">
    <location>
        <begin position="22"/>
        <end position="42"/>
    </location>
</feature>
<sequence length="536" mass="59240">MSKLRKDVEALTLGKKKPRDYDPEDERDEDGEESGSGSEEEGTTGGREHYERVGKSKLRRPEVAPLDPKYGGAVVSRAALAGEASDEDLFAPPDDDEDEDPFAVARDTRDGVSDDDEDEDHVSFGEDYEDNDDAPNSEVGPDDDMESSSEVEDEEDEEDDIDGDEEDEEEDTEGGRSGPGMLNGTATSKDRAEIRAQLASTSQNLASGLSKAANDDVKKGQAVKKQYQTFDRLLDARMKLQKGLTASDNLAAQQSSTSFTTDADEALREAQDAALQLFNTIGSFRESITSAAGTDSASKKRKRTLPVDNPNSLDSIWKSLEELEAESRSARHTTIDRWSAKAKLSDPGRNAANTRSKFLDPSSRDDRLTTVLDTFVINEQEKHFRGQDHEDEEDGDSALKPTMPAYDDSMFYQSLLRDLITARSAASANDISTSMLPPKLHVSGNKQNKRTIDTKASKGRKIRYTVHDKLQNFMASEGDTGRDTAMWTERGKNEFFGSLFGQDRVLRENDDDEDMVDGDDMIDDGAEVEALRLFRT</sequence>
<dbReference type="EMBL" id="JAKLMC020000043">
    <property type="protein sequence ID" value="KAK5948783.1"/>
    <property type="molecule type" value="Genomic_DNA"/>
</dbReference>
<dbReference type="PANTHER" id="PTHR15565:SF0">
    <property type="entry name" value="PROTEIN AATF"/>
    <property type="match status" value="1"/>
</dbReference>
<reference evidence="6 7" key="1">
    <citation type="submission" date="2022-12" db="EMBL/GenBank/DDBJ databases">
        <title>Genomic features and morphological characterization of a novel Knufia sp. strain isolated from spacecraft assembly facility.</title>
        <authorList>
            <person name="Teixeira M."/>
            <person name="Chander A.M."/>
            <person name="Stajich J.E."/>
            <person name="Venkateswaran K."/>
        </authorList>
    </citation>
    <scope>NUCLEOTIDE SEQUENCE [LARGE SCALE GENOMIC DNA]</scope>
    <source>
        <strain evidence="6 7">FJI-L2-BK-P2</strain>
    </source>
</reference>
<comment type="similarity">
    <text evidence="1">Belongs to the AATF family.</text>
</comment>
<feature type="compositionally biased region" description="Acidic residues" evidence="3">
    <location>
        <begin position="113"/>
        <end position="172"/>
    </location>
</feature>
<dbReference type="AlphaFoldDB" id="A0AAN8E982"/>
<dbReference type="PANTHER" id="PTHR15565">
    <property type="entry name" value="AATF PROTEIN APOPTOSIS ANTAGONIZING TRANSCRIPTION FACTOR"/>
    <property type="match status" value="1"/>
</dbReference>
<protein>
    <recommendedName>
        <fullName evidence="2">Protein BFR2</fullName>
    </recommendedName>
</protein>
<dbReference type="InterPro" id="IPR039223">
    <property type="entry name" value="AATF/Bfr2"/>
</dbReference>
<organism evidence="6 7">
    <name type="scientific">Knufia fluminis</name>
    <dbReference type="NCBI Taxonomy" id="191047"/>
    <lineage>
        <taxon>Eukaryota</taxon>
        <taxon>Fungi</taxon>
        <taxon>Dikarya</taxon>
        <taxon>Ascomycota</taxon>
        <taxon>Pezizomycotina</taxon>
        <taxon>Eurotiomycetes</taxon>
        <taxon>Chaetothyriomycetidae</taxon>
        <taxon>Chaetothyriales</taxon>
        <taxon>Trichomeriaceae</taxon>
        <taxon>Knufia</taxon>
    </lineage>
</organism>
<comment type="caution">
    <text evidence="6">The sequence shown here is derived from an EMBL/GenBank/DDBJ whole genome shotgun (WGS) entry which is preliminary data.</text>
</comment>
<dbReference type="Proteomes" id="UP001316803">
    <property type="component" value="Unassembled WGS sequence"/>
</dbReference>
<dbReference type="Pfam" id="PF13339">
    <property type="entry name" value="AATF-Che1"/>
    <property type="match status" value="1"/>
</dbReference>
<evidence type="ECO:0000313" key="7">
    <source>
        <dbReference type="Proteomes" id="UP001316803"/>
    </source>
</evidence>
<evidence type="ECO:0000259" key="4">
    <source>
        <dbReference type="Pfam" id="PF08164"/>
    </source>
</evidence>
<feature type="domain" description="AATF leucine zipper-containing" evidence="5">
    <location>
        <begin position="216"/>
        <end position="341"/>
    </location>
</feature>
<dbReference type="InterPro" id="IPR025160">
    <property type="entry name" value="AATF"/>
</dbReference>
<accession>A0AAN8E982</accession>
<name>A0AAN8E982_9EURO</name>
<evidence type="ECO:0000259" key="5">
    <source>
        <dbReference type="Pfam" id="PF13339"/>
    </source>
</evidence>
<dbReference type="GO" id="GO:0000462">
    <property type="term" value="P:maturation of SSU-rRNA from tricistronic rRNA transcript (SSU-rRNA, 5.8S rRNA, LSU-rRNA)"/>
    <property type="evidence" value="ECO:0007669"/>
    <property type="project" value="TreeGrafter"/>
</dbReference>
<feature type="region of interest" description="Disordered" evidence="3">
    <location>
        <begin position="341"/>
        <end position="362"/>
    </location>
</feature>
<evidence type="ECO:0000256" key="3">
    <source>
        <dbReference type="SAM" id="MobiDB-lite"/>
    </source>
</evidence>
<dbReference type="Pfam" id="PF08164">
    <property type="entry name" value="TRAUB"/>
    <property type="match status" value="1"/>
</dbReference>
<keyword evidence="7" id="KW-1185">Reference proteome</keyword>
<feature type="compositionally biased region" description="Polar residues" evidence="3">
    <location>
        <begin position="198"/>
        <end position="207"/>
    </location>
</feature>
<dbReference type="GO" id="GO:0005730">
    <property type="term" value="C:nucleolus"/>
    <property type="evidence" value="ECO:0007669"/>
    <property type="project" value="TreeGrafter"/>
</dbReference>
<gene>
    <name evidence="6" type="primary">BFR2</name>
    <name evidence="6" type="ORF">OHC33_010206</name>
</gene>
<feature type="region of interest" description="Disordered" evidence="3">
    <location>
        <begin position="1"/>
        <end position="71"/>
    </location>
</feature>
<feature type="region of interest" description="Disordered" evidence="3">
    <location>
        <begin position="83"/>
        <end position="221"/>
    </location>
</feature>